<dbReference type="VEuPathDB" id="VectorBase:LLONM1_011614"/>
<dbReference type="EnsemblMetazoa" id="LLOJ009334-RA">
    <property type="protein sequence ID" value="LLOJ009334-PA"/>
    <property type="gene ID" value="LLOJ009334"/>
</dbReference>
<dbReference type="VEuPathDB" id="VectorBase:LLOJ009334"/>
<sequence length="408" mass="47077">MFDIKITQFVNPHLFYYQLEEDELGKKPFEEDLERILPGRDYFVGCNQCYSPAIGEIVGHYNMIENKWLRAQVDYVTYSLTNEKVYFLFALDYGYSLESIGKWLRPLPEIYKVKSQKIFMGGIKDIIPCDLVMGESSFREQEYGPSKHWNRGAVMQMIRMIDSSHSMTFTPEFRLTNGQHFGRLHIKTLTLDVEDVATVLAGMNFALKSEDFLADLPKLFTRHFPRWQGNDRNAVSFGLSTVTPQLYPLATEKARGDDGEDIESNFVHLQDSTVGKVVWKLTRNELDYFRNAANVKVRSWQEQNAKYFQENPIDGNPYGQEKVNEMLKMLEMCTVEERSEASRNVPKKLPVVPEIMEKKEQCEEIAQPRKINIKALLQEAMDTPETPAVSVRAIAKPKPAGYIHNTNE</sequence>
<dbReference type="AlphaFoldDB" id="A0A1B0CWF0"/>
<organism evidence="1 2">
    <name type="scientific">Lutzomyia longipalpis</name>
    <name type="common">Sand fly</name>
    <dbReference type="NCBI Taxonomy" id="7200"/>
    <lineage>
        <taxon>Eukaryota</taxon>
        <taxon>Metazoa</taxon>
        <taxon>Ecdysozoa</taxon>
        <taxon>Arthropoda</taxon>
        <taxon>Hexapoda</taxon>
        <taxon>Insecta</taxon>
        <taxon>Pterygota</taxon>
        <taxon>Neoptera</taxon>
        <taxon>Endopterygota</taxon>
        <taxon>Diptera</taxon>
        <taxon>Nematocera</taxon>
        <taxon>Psychodoidea</taxon>
        <taxon>Psychodidae</taxon>
        <taxon>Lutzomyia</taxon>
        <taxon>Lutzomyia</taxon>
    </lineage>
</organism>
<proteinExistence type="predicted"/>
<reference evidence="1" key="1">
    <citation type="submission" date="2020-05" db="UniProtKB">
        <authorList>
            <consortium name="EnsemblMetazoa"/>
        </authorList>
    </citation>
    <scope>IDENTIFICATION</scope>
    <source>
        <strain evidence="1">Jacobina</strain>
    </source>
</reference>
<accession>A0A1B0CWF0</accession>
<evidence type="ECO:0000313" key="1">
    <source>
        <dbReference type="EnsemblMetazoa" id="LLOJ009334-PA"/>
    </source>
</evidence>
<dbReference type="EMBL" id="AJWK01032323">
    <property type="status" value="NOT_ANNOTATED_CDS"/>
    <property type="molecule type" value="Genomic_DNA"/>
</dbReference>
<evidence type="ECO:0000313" key="2">
    <source>
        <dbReference type="Proteomes" id="UP000092461"/>
    </source>
</evidence>
<name>A0A1B0CWF0_LUTLO</name>
<keyword evidence="2" id="KW-1185">Reference proteome</keyword>
<protein>
    <submittedName>
        <fullName evidence="1">Uncharacterized protein</fullName>
    </submittedName>
</protein>
<dbReference type="Proteomes" id="UP000092461">
    <property type="component" value="Unassembled WGS sequence"/>
</dbReference>